<sequence>MVELVTTGSELLLGEIINENVRYLSQQLNQMGYSVVYQTTVGDNPARMESVLRTALARTDIVITTGGLGPTQGDMTKLVGAEVMEVPLVFREDVMQTVTSWIKLRHPERDLTGNQRRQAMIPEGAEVLENGAGTAPGTALYKGGKLLIHLPGPPAEMRWVFDYRVKPYLQRLFGSQGYIYSSYMKIYDMGEARIEDTIMDLVKEQSNPTIAMYARIGFVEVRITAKAADEQAAKALVLPMREKLCSRLPNVIVTYDDESVAAALGRVLLKKGLTVSGAESCTGGLVGSYITDIAGSSAYFLGSAGTYQDRVKVSVLGVSEETLRLYTAVSEETAAEMARGSRVLYHSDIAVSTTGIAGPDGGTAEKPAGLVYIGVDGPWGTTVHKNIFPGNRIEVKERAAMKAVFYVLRSICRNIRKEEPYGSEADGIGKCHEKN</sequence>
<dbReference type="Pfam" id="PF02464">
    <property type="entry name" value="CinA"/>
    <property type="match status" value="1"/>
</dbReference>
<dbReference type="NCBIfam" id="TIGR00200">
    <property type="entry name" value="cinA_nterm"/>
    <property type="match status" value="1"/>
</dbReference>
<dbReference type="InterPro" id="IPR001453">
    <property type="entry name" value="MoaB/Mog_dom"/>
</dbReference>
<dbReference type="SMART" id="SM00852">
    <property type="entry name" value="MoCF_biosynth"/>
    <property type="match status" value="1"/>
</dbReference>
<dbReference type="Pfam" id="PF18146">
    <property type="entry name" value="CinA_KH"/>
    <property type="match status" value="1"/>
</dbReference>
<keyword evidence="4" id="KW-1185">Reference proteome</keyword>
<dbReference type="SUPFAM" id="SSF53218">
    <property type="entry name" value="Molybdenum cofactor biosynthesis proteins"/>
    <property type="match status" value="1"/>
</dbReference>
<dbReference type="Proteomes" id="UP000005481">
    <property type="component" value="Unassembled WGS sequence"/>
</dbReference>
<dbReference type="PATRIC" id="fig|861450.3.peg.228"/>
<dbReference type="eggNOG" id="COG1546">
    <property type="taxonomic scope" value="Bacteria"/>
</dbReference>
<dbReference type="Pfam" id="PF00994">
    <property type="entry name" value="MoCF_biosynth"/>
    <property type="match status" value="1"/>
</dbReference>
<evidence type="ECO:0000313" key="3">
    <source>
        <dbReference type="EMBL" id="EHM43366.1"/>
    </source>
</evidence>
<dbReference type="PIRSF" id="PIRSF006728">
    <property type="entry name" value="CinA"/>
    <property type="match status" value="1"/>
</dbReference>
<dbReference type="InterPro" id="IPR008135">
    <property type="entry name" value="Competence-induced_CinA"/>
</dbReference>
<organism evidence="3 4">
    <name type="scientific">Anaeroglobus geminatus F0357</name>
    <dbReference type="NCBI Taxonomy" id="861450"/>
    <lineage>
        <taxon>Bacteria</taxon>
        <taxon>Bacillati</taxon>
        <taxon>Bacillota</taxon>
        <taxon>Negativicutes</taxon>
        <taxon>Veillonellales</taxon>
        <taxon>Veillonellaceae</taxon>
        <taxon>Anaeroglobus</taxon>
    </lineage>
</organism>
<dbReference type="InterPro" id="IPR036425">
    <property type="entry name" value="MoaB/Mog-like_dom_sf"/>
</dbReference>
<dbReference type="eggNOG" id="COG1058">
    <property type="taxonomic scope" value="Bacteria"/>
</dbReference>
<reference evidence="3 4" key="1">
    <citation type="submission" date="2011-08" db="EMBL/GenBank/DDBJ databases">
        <authorList>
            <person name="Weinstock G."/>
            <person name="Sodergren E."/>
            <person name="Clifton S."/>
            <person name="Fulton L."/>
            <person name="Fulton B."/>
            <person name="Courtney L."/>
            <person name="Fronick C."/>
            <person name="Harrison M."/>
            <person name="Strong C."/>
            <person name="Farmer C."/>
            <person name="Delahaunty K."/>
            <person name="Markovic C."/>
            <person name="Hall O."/>
            <person name="Minx P."/>
            <person name="Tomlinson C."/>
            <person name="Mitreva M."/>
            <person name="Hou S."/>
            <person name="Chen J."/>
            <person name="Wollam A."/>
            <person name="Pepin K.H."/>
            <person name="Johnson M."/>
            <person name="Bhonagiri V."/>
            <person name="Zhang X."/>
            <person name="Suruliraj S."/>
            <person name="Warren W."/>
            <person name="Chinwalla A."/>
            <person name="Mardis E.R."/>
            <person name="Wilson R.K."/>
        </authorList>
    </citation>
    <scope>NUCLEOTIDE SEQUENCE [LARGE SCALE GENOMIC DNA]</scope>
    <source>
        <strain evidence="3 4">F0357</strain>
    </source>
</reference>
<dbReference type="HAMAP" id="MF_00226_B">
    <property type="entry name" value="CinA_B"/>
    <property type="match status" value="1"/>
</dbReference>
<dbReference type="InterPro" id="IPR041424">
    <property type="entry name" value="CinA_KH"/>
</dbReference>
<dbReference type="CDD" id="cd00885">
    <property type="entry name" value="cinA"/>
    <property type="match status" value="1"/>
</dbReference>
<evidence type="ECO:0000259" key="2">
    <source>
        <dbReference type="SMART" id="SM00852"/>
    </source>
</evidence>
<comment type="similarity">
    <text evidence="1">Belongs to the CinA family.</text>
</comment>
<dbReference type="Gene3D" id="3.30.70.2860">
    <property type="match status" value="1"/>
</dbReference>
<gene>
    <name evidence="1" type="primary">cinA</name>
    <name evidence="3" type="ORF">HMPREF0080_00241</name>
</gene>
<evidence type="ECO:0000313" key="4">
    <source>
        <dbReference type="Proteomes" id="UP000005481"/>
    </source>
</evidence>
<dbReference type="EMBL" id="AGCJ01000009">
    <property type="protein sequence ID" value="EHM43366.1"/>
    <property type="molecule type" value="Genomic_DNA"/>
</dbReference>
<dbReference type="PANTHER" id="PTHR13939">
    <property type="entry name" value="NICOTINAMIDE-NUCLEOTIDE AMIDOHYDROLASE PNCC"/>
    <property type="match status" value="1"/>
</dbReference>
<dbReference type="NCBIfam" id="NF001813">
    <property type="entry name" value="PRK00549.1"/>
    <property type="match status" value="1"/>
</dbReference>
<dbReference type="Gene3D" id="3.90.950.20">
    <property type="entry name" value="CinA-like"/>
    <property type="match status" value="1"/>
</dbReference>
<dbReference type="STRING" id="861450.HMPREF0080_00241"/>
<proteinExistence type="inferred from homology"/>
<dbReference type="InterPro" id="IPR050101">
    <property type="entry name" value="CinA"/>
</dbReference>
<dbReference type="SUPFAM" id="SSF142433">
    <property type="entry name" value="CinA-like"/>
    <property type="match status" value="1"/>
</dbReference>
<dbReference type="Gene3D" id="3.40.980.10">
    <property type="entry name" value="MoaB/Mog-like domain"/>
    <property type="match status" value="1"/>
</dbReference>
<accession>G9YF31</accession>
<dbReference type="HOGENOM" id="CLU_030805_9_3_9"/>
<evidence type="ECO:0000256" key="1">
    <source>
        <dbReference type="HAMAP-Rule" id="MF_00226"/>
    </source>
</evidence>
<protein>
    <recommendedName>
        <fullName evidence="1">Putative competence-damage inducible protein</fullName>
    </recommendedName>
</protein>
<comment type="caution">
    <text evidence="3">The sequence shown here is derived from an EMBL/GenBank/DDBJ whole genome shotgun (WGS) entry which is preliminary data.</text>
</comment>
<dbReference type="InterPro" id="IPR008136">
    <property type="entry name" value="CinA_C"/>
</dbReference>
<name>G9YF31_9FIRM</name>
<dbReference type="PANTHER" id="PTHR13939:SF0">
    <property type="entry name" value="NMN AMIDOHYDROLASE-LIKE PROTEIN YFAY"/>
    <property type="match status" value="1"/>
</dbReference>
<dbReference type="InterPro" id="IPR036653">
    <property type="entry name" value="CinA-like_C"/>
</dbReference>
<dbReference type="NCBIfam" id="TIGR00199">
    <property type="entry name" value="PncC_domain"/>
    <property type="match status" value="1"/>
</dbReference>
<dbReference type="AlphaFoldDB" id="G9YF31"/>
<feature type="domain" description="MoaB/Mog" evidence="2">
    <location>
        <begin position="3"/>
        <end position="171"/>
    </location>
</feature>